<comment type="subcellular location">
    <subcellularLocation>
        <location evidence="7">Mitochondrion</location>
    </subcellularLocation>
    <subcellularLocation>
        <location evidence="7">Nucleus</location>
    </subcellularLocation>
</comment>
<dbReference type="NCBIfam" id="NF003589">
    <property type="entry name" value="PRK05254.1-2"/>
    <property type="match status" value="1"/>
</dbReference>
<dbReference type="FunFam" id="3.40.470.10:FF:000001">
    <property type="entry name" value="Uracil-DNA glycosylase"/>
    <property type="match status" value="1"/>
</dbReference>
<dbReference type="CDD" id="cd10027">
    <property type="entry name" value="UDG-F1-like"/>
    <property type="match status" value="1"/>
</dbReference>
<dbReference type="AlphaFoldDB" id="A0AAP0PFU3"/>
<dbReference type="Pfam" id="PF03167">
    <property type="entry name" value="UDG"/>
    <property type="match status" value="1"/>
</dbReference>
<dbReference type="NCBIfam" id="TIGR00628">
    <property type="entry name" value="ung"/>
    <property type="match status" value="1"/>
</dbReference>
<keyword evidence="7" id="KW-0496">Mitochondrion</keyword>
<keyword evidence="5 7" id="KW-0378">Hydrolase</keyword>
<dbReference type="SMART" id="SM00987">
    <property type="entry name" value="UreE_C"/>
    <property type="match status" value="1"/>
</dbReference>
<evidence type="ECO:0000256" key="8">
    <source>
        <dbReference type="PROSITE-ProRule" id="PRU10072"/>
    </source>
</evidence>
<comment type="caution">
    <text evidence="10">The sequence shown here is derived from an EMBL/GenBank/DDBJ whole genome shotgun (WGS) entry which is preliminary data.</text>
</comment>
<comment type="catalytic activity">
    <reaction evidence="1 7">
        <text>Hydrolyzes single-stranded DNA or mismatched double-stranded DNA and polynucleotides, releasing free uracil.</text>
        <dbReference type="EC" id="3.2.2.27"/>
    </reaction>
</comment>
<evidence type="ECO:0000256" key="6">
    <source>
        <dbReference type="ARBA" id="ARBA00023204"/>
    </source>
</evidence>
<evidence type="ECO:0000256" key="1">
    <source>
        <dbReference type="ARBA" id="ARBA00001400"/>
    </source>
</evidence>
<evidence type="ECO:0000256" key="4">
    <source>
        <dbReference type="ARBA" id="ARBA00022763"/>
    </source>
</evidence>
<evidence type="ECO:0000256" key="3">
    <source>
        <dbReference type="ARBA" id="ARBA00012030"/>
    </source>
</evidence>
<dbReference type="EC" id="3.2.2.27" evidence="3 7"/>
<dbReference type="NCBIfam" id="NF003591">
    <property type="entry name" value="PRK05254.1-4"/>
    <property type="match status" value="1"/>
</dbReference>
<dbReference type="InterPro" id="IPR005122">
    <property type="entry name" value="Uracil-DNA_glycosylase-like"/>
</dbReference>
<keyword evidence="4 7" id="KW-0227">DNA damage</keyword>
<dbReference type="Gene3D" id="3.40.470.10">
    <property type="entry name" value="Uracil-DNA glycosylase-like domain"/>
    <property type="match status" value="1"/>
</dbReference>
<dbReference type="NCBIfam" id="NF003592">
    <property type="entry name" value="PRK05254.1-5"/>
    <property type="match status" value="1"/>
</dbReference>
<feature type="active site" description="Proton acceptor" evidence="7 8">
    <location>
        <position position="262"/>
    </location>
</feature>
<comment type="similarity">
    <text evidence="2 7">Belongs to the uracil-DNA glycosylase (UDG) superfamily. UNG family.</text>
</comment>
<sequence>MAHLYERRRFPYPGDKEAMDDFIAKGGAIGTTIGPKGMMGPGPDYEDYHKKIQSRKLEQESSKLWSRMRNESFATLWADPARIARFPAKTPNNNNNNNNNNGVFEIPIGVLPAREAREALANPNPQFPHFLSLHLQFHLRRRPRQPRQAHRFLGLTAEERSKIELNKFAARAKRNQRTCLDRVSKWKGEGMGSVKMEELLVEETWMEALDGEFQKPYVKSLFMFVEREMRGSVPIYPPQHLIFNALNSTPFDRVKAVIIGQDPYHGPGQAMGLSFSVPEGIKVPSSLANIFKELKADVGFSIPSHGNLERWAVQGVLLLNTVLTVRNHQANSHAKKGWETFTDAVIRTVSQNKSGVVFLLWGNCAQEKSKLIDKTKHHILRSAHPSGLSANRGFFGCRHFSKTNEILKHLGILPIDWQL</sequence>
<evidence type="ECO:0000313" key="11">
    <source>
        <dbReference type="Proteomes" id="UP001419268"/>
    </source>
</evidence>
<evidence type="ECO:0000256" key="2">
    <source>
        <dbReference type="ARBA" id="ARBA00008184"/>
    </source>
</evidence>
<proteinExistence type="inferred from homology"/>
<protein>
    <recommendedName>
        <fullName evidence="3 7">Uracil-DNA glycosylase</fullName>
        <shortName evidence="7">UDG</shortName>
        <ecNumber evidence="3 7">3.2.2.27</ecNumber>
    </recommendedName>
</protein>
<dbReference type="InterPro" id="IPR018085">
    <property type="entry name" value="Ura-DNA_Glyclase_AS"/>
</dbReference>
<keyword evidence="11" id="KW-1185">Reference proteome</keyword>
<keyword evidence="7" id="KW-0539">Nucleus</keyword>
<dbReference type="SUPFAM" id="SSF52141">
    <property type="entry name" value="Uracil-DNA glycosylase-like"/>
    <property type="match status" value="1"/>
</dbReference>
<comment type="function">
    <text evidence="7">Excises uracil residues from the DNA which can arise as a result of misincorporation of dUMP residues by DNA polymerase or due to deamination of cytosine.</text>
</comment>
<feature type="domain" description="Uracil-DNA glycosylase-like" evidence="9">
    <location>
        <begin position="247"/>
        <end position="407"/>
    </location>
</feature>
<accession>A0AAP0PFU3</accession>
<evidence type="ECO:0000313" key="10">
    <source>
        <dbReference type="EMBL" id="KAK9141309.1"/>
    </source>
</evidence>
<dbReference type="NCBIfam" id="NF003588">
    <property type="entry name" value="PRK05254.1-1"/>
    <property type="match status" value="1"/>
</dbReference>
<organism evidence="10 11">
    <name type="scientific">Stephania cephalantha</name>
    <dbReference type="NCBI Taxonomy" id="152367"/>
    <lineage>
        <taxon>Eukaryota</taxon>
        <taxon>Viridiplantae</taxon>
        <taxon>Streptophyta</taxon>
        <taxon>Embryophyta</taxon>
        <taxon>Tracheophyta</taxon>
        <taxon>Spermatophyta</taxon>
        <taxon>Magnoliopsida</taxon>
        <taxon>Ranunculales</taxon>
        <taxon>Menispermaceae</taxon>
        <taxon>Menispermoideae</taxon>
        <taxon>Cissampelideae</taxon>
        <taxon>Stephania</taxon>
    </lineage>
</organism>
<name>A0AAP0PFU3_9MAGN</name>
<dbReference type="GO" id="GO:0097510">
    <property type="term" value="P:base-excision repair, AP site formation via deaminated base removal"/>
    <property type="evidence" value="ECO:0007669"/>
    <property type="project" value="TreeGrafter"/>
</dbReference>
<dbReference type="GO" id="GO:0004844">
    <property type="term" value="F:uracil DNA N-glycosylase activity"/>
    <property type="evidence" value="ECO:0007669"/>
    <property type="project" value="UniProtKB-UniRule"/>
</dbReference>
<dbReference type="InterPro" id="IPR036895">
    <property type="entry name" value="Uracil-DNA_glycosylase-like_sf"/>
</dbReference>
<dbReference type="GO" id="GO:0005634">
    <property type="term" value="C:nucleus"/>
    <property type="evidence" value="ECO:0007669"/>
    <property type="project" value="UniProtKB-SubCell"/>
</dbReference>
<dbReference type="HAMAP" id="MF_00148">
    <property type="entry name" value="UDG"/>
    <property type="match status" value="1"/>
</dbReference>
<dbReference type="GO" id="GO:0005739">
    <property type="term" value="C:mitochondrion"/>
    <property type="evidence" value="ECO:0007669"/>
    <property type="project" value="UniProtKB-SubCell"/>
</dbReference>
<dbReference type="PROSITE" id="PS00130">
    <property type="entry name" value="U_DNA_GLYCOSYLASE"/>
    <property type="match status" value="1"/>
</dbReference>
<dbReference type="SMART" id="SM00986">
    <property type="entry name" value="UDG"/>
    <property type="match status" value="1"/>
</dbReference>
<dbReference type="PANTHER" id="PTHR11264:SF0">
    <property type="entry name" value="URACIL-DNA GLYCOSYLASE"/>
    <property type="match status" value="1"/>
</dbReference>
<dbReference type="PANTHER" id="PTHR11264">
    <property type="entry name" value="URACIL-DNA GLYCOSYLASE"/>
    <property type="match status" value="1"/>
</dbReference>
<evidence type="ECO:0000256" key="7">
    <source>
        <dbReference type="HAMAP-Rule" id="MF_03166"/>
    </source>
</evidence>
<evidence type="ECO:0000256" key="5">
    <source>
        <dbReference type="ARBA" id="ARBA00022801"/>
    </source>
</evidence>
<gene>
    <name evidence="10" type="ORF">Scep_010990</name>
</gene>
<dbReference type="EMBL" id="JBBNAG010000004">
    <property type="protein sequence ID" value="KAK9141309.1"/>
    <property type="molecule type" value="Genomic_DNA"/>
</dbReference>
<dbReference type="Proteomes" id="UP001419268">
    <property type="component" value="Unassembled WGS sequence"/>
</dbReference>
<reference evidence="10 11" key="1">
    <citation type="submission" date="2024-01" db="EMBL/GenBank/DDBJ databases">
        <title>Genome assemblies of Stephania.</title>
        <authorList>
            <person name="Yang L."/>
        </authorList>
    </citation>
    <scope>NUCLEOTIDE SEQUENCE [LARGE SCALE GENOMIC DNA]</scope>
    <source>
        <strain evidence="10">JXDWG</strain>
        <tissue evidence="10">Leaf</tissue>
    </source>
</reference>
<evidence type="ECO:0000259" key="9">
    <source>
        <dbReference type="SMART" id="SM00986"/>
    </source>
</evidence>
<keyword evidence="6 7" id="KW-0234">DNA repair</keyword>
<dbReference type="InterPro" id="IPR002043">
    <property type="entry name" value="UDG_fam1"/>
</dbReference>